<protein>
    <submittedName>
        <fullName evidence="1">Uncharacterized protein</fullName>
    </submittedName>
</protein>
<dbReference type="KEGG" id="fek:C1H87_01490"/>
<dbReference type="EMBL" id="CP025791">
    <property type="protein sequence ID" value="AUP77463.1"/>
    <property type="molecule type" value="Genomic_DNA"/>
</dbReference>
<accession>A0A2K9PK66</accession>
<reference evidence="1 2" key="1">
    <citation type="submission" date="2018-01" db="EMBL/GenBank/DDBJ databases">
        <title>Complete genome sequence of Flavivirga eckloniae ECD14 isolated from seaweed Ecklonia cava.</title>
        <authorList>
            <person name="Lee J.H."/>
            <person name="Baik K.S."/>
            <person name="Seong C.N."/>
        </authorList>
    </citation>
    <scope>NUCLEOTIDE SEQUENCE [LARGE SCALE GENOMIC DNA]</scope>
    <source>
        <strain evidence="1 2">ECD14</strain>
    </source>
</reference>
<keyword evidence="2" id="KW-1185">Reference proteome</keyword>
<proteinExistence type="predicted"/>
<gene>
    <name evidence="1" type="ORF">C1H87_01490</name>
</gene>
<organism evidence="1 2">
    <name type="scientific">Flavivirga eckloniae</name>
    <dbReference type="NCBI Taxonomy" id="1803846"/>
    <lineage>
        <taxon>Bacteria</taxon>
        <taxon>Pseudomonadati</taxon>
        <taxon>Bacteroidota</taxon>
        <taxon>Flavobacteriia</taxon>
        <taxon>Flavobacteriales</taxon>
        <taxon>Flavobacteriaceae</taxon>
        <taxon>Flavivirga</taxon>
    </lineage>
</organism>
<evidence type="ECO:0000313" key="2">
    <source>
        <dbReference type="Proteomes" id="UP000235826"/>
    </source>
</evidence>
<evidence type="ECO:0000313" key="1">
    <source>
        <dbReference type="EMBL" id="AUP77463.1"/>
    </source>
</evidence>
<sequence length="153" mass="18443">MLLSQEIDTLRVYQNDTLVFKKALVLNHRDKSEHIISYDLINPIDKTYYVIYNDKKQLVKEGMYTSNYTYESIQYGGGFYNVKYYYYNNQGKLRAIAYLEDGRHLKTEHYKGQNELQKIRYIDKKTELPVKMEFYKNNKLKRIKVLTNYYVNG</sequence>
<dbReference type="Proteomes" id="UP000235826">
    <property type="component" value="Chromosome"/>
</dbReference>
<dbReference type="AlphaFoldDB" id="A0A2K9PK66"/>
<name>A0A2K9PK66_9FLAO</name>